<protein>
    <submittedName>
        <fullName evidence="1">Uncharacterized protein</fullName>
    </submittedName>
</protein>
<accession>A0ABZ2XLP1</accession>
<geneLocation type="plasmid" evidence="1 2">
    <name>unnamed1</name>
</geneLocation>
<dbReference type="Proteomes" id="UP001479520">
    <property type="component" value="Plasmid unnamed1"/>
</dbReference>
<name>A0ABZ2XLP1_9RHOO</name>
<keyword evidence="1" id="KW-0614">Plasmid</keyword>
<organism evidence="1 2">
    <name type="scientific">Azonexus hydrophilus</name>
    <dbReference type="NCBI Taxonomy" id="418702"/>
    <lineage>
        <taxon>Bacteria</taxon>
        <taxon>Pseudomonadati</taxon>
        <taxon>Pseudomonadota</taxon>
        <taxon>Betaproteobacteria</taxon>
        <taxon>Rhodocyclales</taxon>
        <taxon>Azonexaceae</taxon>
        <taxon>Azonexus</taxon>
    </lineage>
</organism>
<proteinExistence type="predicted"/>
<gene>
    <name evidence="1" type="ORF">AADV58_17300</name>
</gene>
<dbReference type="RefSeq" id="WP_341744825.1">
    <property type="nucleotide sequence ID" value="NZ_CP151407.1"/>
</dbReference>
<keyword evidence="2" id="KW-1185">Reference proteome</keyword>
<sequence length="92" mass="10310">MPKDNQVLAQVAEWQSGKHLVNQDAVQGPVTRTLVWEAQGVHGVAIITKAGDQKKGHFVDFKIDERNPFRTVVANVKRAYTRDRKKLGEALC</sequence>
<evidence type="ECO:0000313" key="2">
    <source>
        <dbReference type="Proteomes" id="UP001479520"/>
    </source>
</evidence>
<dbReference type="EMBL" id="CP151407">
    <property type="protein sequence ID" value="WZJ23513.1"/>
    <property type="molecule type" value="Genomic_DNA"/>
</dbReference>
<reference evidence="1 2" key="1">
    <citation type="submission" date="2024-04" db="EMBL/GenBank/DDBJ databases">
        <title>Dissimilatory iodate-reducing microorganisms contribute to the enrichment of iodine in groundwater.</title>
        <authorList>
            <person name="Jiang Z."/>
        </authorList>
    </citation>
    <scope>NUCLEOTIDE SEQUENCE [LARGE SCALE GENOMIC DNA]</scope>
    <source>
        <strain evidence="1 2">NCP973</strain>
        <plasmid evidence="1 2">unnamed1</plasmid>
    </source>
</reference>
<evidence type="ECO:0000313" key="1">
    <source>
        <dbReference type="EMBL" id="WZJ23513.1"/>
    </source>
</evidence>